<feature type="compositionally biased region" description="Basic residues" evidence="1">
    <location>
        <begin position="2179"/>
        <end position="2194"/>
    </location>
</feature>
<feature type="region of interest" description="Disordered" evidence="1">
    <location>
        <begin position="2164"/>
        <end position="2194"/>
    </location>
</feature>
<evidence type="ECO:0000256" key="1">
    <source>
        <dbReference type="SAM" id="MobiDB-lite"/>
    </source>
</evidence>
<dbReference type="EMBL" id="JAODUP010000488">
    <property type="protein sequence ID" value="KAK2148649.1"/>
    <property type="molecule type" value="Genomic_DNA"/>
</dbReference>
<feature type="region of interest" description="Disordered" evidence="1">
    <location>
        <begin position="534"/>
        <end position="564"/>
    </location>
</feature>
<feature type="region of interest" description="Disordered" evidence="1">
    <location>
        <begin position="115"/>
        <end position="213"/>
    </location>
</feature>
<organism evidence="2 3">
    <name type="scientific">Paralvinella palmiformis</name>
    <dbReference type="NCBI Taxonomy" id="53620"/>
    <lineage>
        <taxon>Eukaryota</taxon>
        <taxon>Metazoa</taxon>
        <taxon>Spiralia</taxon>
        <taxon>Lophotrochozoa</taxon>
        <taxon>Annelida</taxon>
        <taxon>Polychaeta</taxon>
        <taxon>Sedentaria</taxon>
        <taxon>Canalipalpata</taxon>
        <taxon>Terebellida</taxon>
        <taxon>Terebelliformia</taxon>
        <taxon>Alvinellidae</taxon>
        <taxon>Paralvinella</taxon>
    </lineage>
</organism>
<evidence type="ECO:0000313" key="3">
    <source>
        <dbReference type="Proteomes" id="UP001208570"/>
    </source>
</evidence>
<feature type="compositionally biased region" description="Polar residues" evidence="1">
    <location>
        <begin position="176"/>
        <end position="213"/>
    </location>
</feature>
<name>A0AAD9J996_9ANNE</name>
<feature type="region of interest" description="Disordered" evidence="1">
    <location>
        <begin position="601"/>
        <end position="623"/>
    </location>
</feature>
<feature type="region of interest" description="Disordered" evidence="1">
    <location>
        <begin position="1863"/>
        <end position="1891"/>
    </location>
</feature>
<feature type="region of interest" description="Disordered" evidence="1">
    <location>
        <begin position="765"/>
        <end position="787"/>
    </location>
</feature>
<feature type="region of interest" description="Disordered" evidence="1">
    <location>
        <begin position="924"/>
        <end position="968"/>
    </location>
</feature>
<feature type="region of interest" description="Disordered" evidence="1">
    <location>
        <begin position="1"/>
        <end position="25"/>
    </location>
</feature>
<evidence type="ECO:0000313" key="2">
    <source>
        <dbReference type="EMBL" id="KAK2148649.1"/>
    </source>
</evidence>
<feature type="compositionally biased region" description="Polar residues" evidence="1">
    <location>
        <begin position="1178"/>
        <end position="1196"/>
    </location>
</feature>
<comment type="caution">
    <text evidence="2">The sequence shown here is derived from an EMBL/GenBank/DDBJ whole genome shotgun (WGS) entry which is preliminary data.</text>
</comment>
<feature type="compositionally biased region" description="Polar residues" evidence="1">
    <location>
        <begin position="1233"/>
        <end position="1244"/>
    </location>
</feature>
<feature type="compositionally biased region" description="Polar residues" evidence="1">
    <location>
        <begin position="149"/>
        <end position="168"/>
    </location>
</feature>
<gene>
    <name evidence="2" type="ORF">LSH36_488g06005</name>
</gene>
<proteinExistence type="predicted"/>
<feature type="compositionally biased region" description="Polar residues" evidence="1">
    <location>
        <begin position="1059"/>
        <end position="1075"/>
    </location>
</feature>
<feature type="region of interest" description="Disordered" evidence="1">
    <location>
        <begin position="1144"/>
        <end position="1244"/>
    </location>
</feature>
<sequence length="2194" mass="245408">MPPKRGRKKQTTKNTTPKKSPVKRTPVAISFDEKANVNTESITAFTPPLRRGQPRKCAVRKGTLSEESEAKQKVSSDVDNSGCSVLINKTRARARNKDTGKDNCRIQGRGPIIDRTSYNCLAGSHGANQKRSTTQSPGTAQKQDKTKSRGTTQKRSASESPRTIQQHGTTRKRVATQKQNTTKSNATLERPLLTQNNVTSQDHGPAENQVTTDPVPTHIEAQSCGPVRGETKIIDIAQVYGIQESVIKLEHLDFDKRQLVKKSPKTKKTSVTSSTSCKSCVNGKERKVCEPAVAQCKTFTKKALPECMKETKQEKNHQTESRCTKTESVEAHFGRDYLADITGEEDFEPDYDEDLHVQDVVDNSIEKLSIGSEHISASGAKNQTEVKDSVPRKGSGNQNLEIVSARLVIGENVEFRQNEVDIQRQKLDEIGHVAVKHCSSGGTELEQDNSSISSEMMDNGISVKTESTICDSVTCITNKERNVVPDTGKVSAEKSETGLFRKETMNSKEVFEEKDGSEQVSSCTGKATCESEESTYGRFQKTGSERAHSQYGPPAGTDDKELGSKSLPVSERTCTVKLPVWFDKVVSESNLWNKNKIKDSTIDSGNNEWDEQRKHMDGTKERNEKEVKVTDSGQLSGGKGIAATGGCKKSTCVLIKGSVNKASNTNVSRNGCSQLNKGLRPLMQIETKPSRELIEKCFFDSVESPFMNCEPSHSFSDTVNTQRKKAVVKALSRRIAAGDTHLSTQKPIGQETRRKLKSKIYKQVTGSGVKSKNNNNNDFGYNPPSSTAGYSDQITAKSFDDYHVQPKCDDQDQVLSFVQSSGDGLECNKAEQNDDHLEENYDSELFDVGFDIELDTDVDILKDCVDNGGNDVENSYSWHIHRGTNTGQGLYEEEVIRERVKNSAGCPISMSFRTIAIQTCAGLQKRDTSKSQSSELSRAGSPFDGTADTQKISRDESHSSTTQAIRRPWKRQFDVASQKVQEYCGKRRKKIVLKRTKLQTSFDHREVLGNVPSSSEECQSKISQDENDNSSIGDEEVVLQSVISHNPIFSPQHKRCSVKETSVGSKEKNSSISLQSEHEQCHEQDYVCLEAKLEGQDIGTAKPTSTNKAIEDRHSTSSNYSVVHPKVCRADETMGFKIERRQSCSGMTEGQGEHPHHSSYNSSNEAESSRQLTGCIGGSSQKWLVSGGSSKEQLTVSPDRPVGQWATSPALSDQQRKKSNQRSSRQWVEHSESSVLDETQGTSSNSWCFERGKVTISSFSAFRHSSTDSVMLPQLGKDHTTASRKGYINKHQMPRGMIQKYDVLLPSELDCEQTATLPESRIMIEKCGLEGKWEKLARMLSQLVSLSEKQEIQPCLQHFTSALMNGAKYEMNFIKFLQALESKRNGVLENNEKHYIGTIGLMLMTRCLTQKNIQTAFMVLFLLHQKAIPYMYPSLPFIVPTAKVVLTAAEICLAVGKPEQIFEIMKMTKWFEKSSATKSPETVIHIRVDAVRDLLLRLLRAAKSNQIIADCCSGVISVIASCVKKLAIKYKTDQCFYRQYTKYLDFSILFRELLPLAKEHQHKMLYRAIIKTAITVHSINLHPREVREILHFFYGVSQSESDYYEDAFMAMKYGCSIDIYPHTKYNARTGGIVVLWIVMSREEMHVAMDSYLNSICVTWLNLGIAKAQAGLRLSVQLSDIHPTTNIREAYSHEIGLNIARKDAIDKAMTVFKQDMKPPLEWTEYTNGIFKISATSLFNVIQAKLMQKREENRLKATPEGFRDVGKKRPTKSMIKRDQELTNHLWQSINIGNDVDLEPSVGQQNVSLASASAITDPTDCQLQNEQEIDQSDESAFGENTLQKLSECRGESLSKRMKHIFQLFGSSQKQDKASDNAHSSLDSGEVLADHHHDPGYSQLQWDQSLHHQHQPQVDFSSDLGVDSRVSGEPCVGVAWGCGFRRQKRGQQSDDDFHNTDMEADRRMNSKKSASHIQDINVAQCSPLLSDIMIQNVCGDEPQAGVLSSAFDAPYMDTSSIMQQRPDQHHSDTMQYRDVIVENAQHEHSSQCMELDNYYSSTLDYPHAAASRSNRCSQSPIPQMESDVQYDHSPLLERPLEELNWPTAKLPHEKPFLLPDPCMDEYETPSSSSHLPFTSSSLIDEATCQPTFHQRPLLPDPYVDEPYGGMMSQHPLRPHGMPGGNRRFSRRPYPRSRQSCRY</sequence>
<feature type="compositionally biased region" description="Polar residues" evidence="1">
    <location>
        <begin position="1011"/>
        <end position="1022"/>
    </location>
</feature>
<feature type="region of interest" description="Disordered" evidence="1">
    <location>
        <begin position="1054"/>
        <end position="1076"/>
    </location>
</feature>
<feature type="region of interest" description="Disordered" evidence="1">
    <location>
        <begin position="1010"/>
        <end position="1031"/>
    </location>
</feature>
<feature type="region of interest" description="Disordered" evidence="1">
    <location>
        <begin position="46"/>
        <end position="81"/>
    </location>
</feature>
<keyword evidence="3" id="KW-1185">Reference proteome</keyword>
<feature type="compositionally biased region" description="Polar residues" evidence="1">
    <location>
        <begin position="126"/>
        <end position="141"/>
    </location>
</feature>
<feature type="compositionally biased region" description="Basic and acidic residues" evidence="1">
    <location>
        <begin position="610"/>
        <end position="623"/>
    </location>
</feature>
<reference evidence="2" key="1">
    <citation type="journal article" date="2023" name="Mol. Biol. Evol.">
        <title>Third-Generation Sequencing Reveals the Adaptive Role of the Epigenome in Three Deep-Sea Polychaetes.</title>
        <authorList>
            <person name="Perez M."/>
            <person name="Aroh O."/>
            <person name="Sun Y."/>
            <person name="Lan Y."/>
            <person name="Juniper S.K."/>
            <person name="Young C.R."/>
            <person name="Angers B."/>
            <person name="Qian P.Y."/>
        </authorList>
    </citation>
    <scope>NUCLEOTIDE SEQUENCE</scope>
    <source>
        <strain evidence="2">P08H-3</strain>
    </source>
</reference>
<feature type="compositionally biased region" description="Basic residues" evidence="1">
    <location>
        <begin position="1"/>
        <end position="11"/>
    </location>
</feature>
<feature type="region of interest" description="Disordered" evidence="1">
    <location>
        <begin position="376"/>
        <end position="395"/>
    </location>
</feature>
<dbReference type="Proteomes" id="UP001208570">
    <property type="component" value="Unassembled WGS sequence"/>
</dbReference>
<protein>
    <submittedName>
        <fullName evidence="2">Uncharacterized protein</fullName>
    </submittedName>
</protein>
<accession>A0AAD9J996</accession>